<feature type="region of interest" description="Disordered" evidence="1">
    <location>
        <begin position="350"/>
        <end position="395"/>
    </location>
</feature>
<evidence type="ECO:0000313" key="2">
    <source>
        <dbReference type="EMBL" id="KIO17322.1"/>
    </source>
</evidence>
<feature type="region of interest" description="Disordered" evidence="1">
    <location>
        <begin position="513"/>
        <end position="589"/>
    </location>
</feature>
<reference evidence="2 3" key="1">
    <citation type="submission" date="2014-04" db="EMBL/GenBank/DDBJ databases">
        <authorList>
            <consortium name="DOE Joint Genome Institute"/>
            <person name="Kuo A."/>
            <person name="Girlanda M."/>
            <person name="Perotto S."/>
            <person name="Kohler A."/>
            <person name="Nagy L.G."/>
            <person name="Floudas D."/>
            <person name="Copeland A."/>
            <person name="Barry K.W."/>
            <person name="Cichocki N."/>
            <person name="Veneault-Fourrey C."/>
            <person name="LaButti K."/>
            <person name="Lindquist E.A."/>
            <person name="Lipzen A."/>
            <person name="Lundell T."/>
            <person name="Morin E."/>
            <person name="Murat C."/>
            <person name="Sun H."/>
            <person name="Tunlid A."/>
            <person name="Henrissat B."/>
            <person name="Grigoriev I.V."/>
            <person name="Hibbett D.S."/>
            <person name="Martin F."/>
            <person name="Nordberg H.P."/>
            <person name="Cantor M.N."/>
            <person name="Hua S.X."/>
        </authorList>
    </citation>
    <scope>NUCLEOTIDE SEQUENCE [LARGE SCALE GENOMIC DNA]</scope>
    <source>
        <strain evidence="2 3">MUT 4182</strain>
    </source>
</reference>
<feature type="region of interest" description="Disordered" evidence="1">
    <location>
        <begin position="446"/>
        <end position="470"/>
    </location>
</feature>
<feature type="compositionally biased region" description="Polar residues" evidence="1">
    <location>
        <begin position="448"/>
        <end position="470"/>
    </location>
</feature>
<feature type="compositionally biased region" description="Polar residues" evidence="1">
    <location>
        <begin position="350"/>
        <end position="360"/>
    </location>
</feature>
<dbReference type="OrthoDB" id="2419903at2759"/>
<feature type="region of interest" description="Disordered" evidence="1">
    <location>
        <begin position="877"/>
        <end position="911"/>
    </location>
</feature>
<dbReference type="AlphaFoldDB" id="A0A0C3L757"/>
<name>A0A0C3L757_9AGAM</name>
<feature type="compositionally biased region" description="Pro residues" evidence="1">
    <location>
        <begin position="513"/>
        <end position="522"/>
    </location>
</feature>
<evidence type="ECO:0000313" key="3">
    <source>
        <dbReference type="Proteomes" id="UP000054248"/>
    </source>
</evidence>
<dbReference type="EMBL" id="KN823398">
    <property type="protein sequence ID" value="KIO17322.1"/>
    <property type="molecule type" value="Genomic_DNA"/>
</dbReference>
<dbReference type="Proteomes" id="UP000054248">
    <property type="component" value="Unassembled WGS sequence"/>
</dbReference>
<organism evidence="2 3">
    <name type="scientific">Tulasnella calospora MUT 4182</name>
    <dbReference type="NCBI Taxonomy" id="1051891"/>
    <lineage>
        <taxon>Eukaryota</taxon>
        <taxon>Fungi</taxon>
        <taxon>Dikarya</taxon>
        <taxon>Basidiomycota</taxon>
        <taxon>Agaricomycotina</taxon>
        <taxon>Agaricomycetes</taxon>
        <taxon>Cantharellales</taxon>
        <taxon>Tulasnellaceae</taxon>
        <taxon>Tulasnella</taxon>
    </lineage>
</organism>
<reference evidence="3" key="2">
    <citation type="submission" date="2015-01" db="EMBL/GenBank/DDBJ databases">
        <title>Evolutionary Origins and Diversification of the Mycorrhizal Mutualists.</title>
        <authorList>
            <consortium name="DOE Joint Genome Institute"/>
            <consortium name="Mycorrhizal Genomics Consortium"/>
            <person name="Kohler A."/>
            <person name="Kuo A."/>
            <person name="Nagy L.G."/>
            <person name="Floudas D."/>
            <person name="Copeland A."/>
            <person name="Barry K.W."/>
            <person name="Cichocki N."/>
            <person name="Veneault-Fourrey C."/>
            <person name="LaButti K."/>
            <person name="Lindquist E.A."/>
            <person name="Lipzen A."/>
            <person name="Lundell T."/>
            <person name="Morin E."/>
            <person name="Murat C."/>
            <person name="Riley R."/>
            <person name="Ohm R."/>
            <person name="Sun H."/>
            <person name="Tunlid A."/>
            <person name="Henrissat B."/>
            <person name="Grigoriev I.V."/>
            <person name="Hibbett D.S."/>
            <person name="Martin F."/>
        </authorList>
    </citation>
    <scope>NUCLEOTIDE SEQUENCE [LARGE SCALE GENOMIC DNA]</scope>
    <source>
        <strain evidence="3">MUT 4182</strain>
    </source>
</reference>
<sequence>MSTSNYLNWYDLNPSLCEYCGVRPKFGNYAYCGKTCAAQDAKLKPYATPQATNQWTSTNTGQEQSQGYSNTTSVPTDSKARTDPNLCEASCTLIANCFKRWKSVEQKDDGEMVTHRYCGILCYEASRNATVPASMIPAPAPAPASGRTDSIGLREEGASAPIGRKILLMMQERWDSDTVSMTKLKSIYRVDLPGQVYRRFDFALQANDGCTVVTTYYGAKAACDIANDSDPGPCNLESCSVCEAIRSAFSHLVYGASSADGKHGPGIYTFTNPALAHQAAVSDSSTRKRGSDNSNHVLIQCRVVTRGDSAQVTNPYAGFVDESGAVFCSQSMAIIPTHLLVYRIRATSPSSTGAVGTSSRPLVAIGPPRARRTVKPPPVSPLRRSLPNAPTATPILRPATANVPILYPAFQPRSSLGEGPKPLQLGTYSVIPPSRRRRYGVSSVDDLYSTTPETNAGTKNNTSTEHTRATTLAPSTSLVDTITIEAPRKPPVIASPKPIRPVVLDPVYIPLPPSPGPPPSDPPVKKVAKKAVKSGKPHSPRSETRGALLTTFDPTETKQPLTWDDEAVRSPAPAEQQDELPLASNANGSATPPKPYYSIFSVPPGNSMSSPYLFIDEAPATRSIPRTEDSASDDDGLISTQDTLSPQPIQQATPELCRNCKVQPQFSGFYYCSKTCASAADDKRKALQQQSVTNTPAPFIPPLGDTTVRAPAFSDYSSGRESTPPLASYIASGTAATSGQQTPGPAEPAGTQYWQAPTSDQNQGYGRVTIDSEALGDFGISWRPYQQRNDSYSSERGGEPRVGGYTGRRATFGIHQPNEQPVASGGHALDTQVGLTARLGDERPGGSATYLPSTSSIAPAPVVEAPAADDRLILMTPTLPPSSRDMRAEMTPNLPPSSLDMRAERGRSGDRFSLIKKWTNLGSDLRKGKNKD</sequence>
<proteinExistence type="predicted"/>
<keyword evidence="3" id="KW-1185">Reference proteome</keyword>
<dbReference type="HOGENOM" id="CLU_314026_0_0_1"/>
<feature type="compositionally biased region" description="Basic and acidic residues" evidence="1">
    <location>
        <begin position="901"/>
        <end position="910"/>
    </location>
</feature>
<evidence type="ECO:0000256" key="1">
    <source>
        <dbReference type="SAM" id="MobiDB-lite"/>
    </source>
</evidence>
<feature type="compositionally biased region" description="Basic residues" evidence="1">
    <location>
        <begin position="526"/>
        <end position="539"/>
    </location>
</feature>
<feature type="compositionally biased region" description="Polar residues" evidence="1">
    <location>
        <begin position="52"/>
        <end position="76"/>
    </location>
</feature>
<protein>
    <submittedName>
        <fullName evidence="2">Uncharacterized protein</fullName>
    </submittedName>
</protein>
<accession>A0A0C3L757</accession>
<feature type="region of interest" description="Disordered" evidence="1">
    <location>
        <begin position="52"/>
        <end position="81"/>
    </location>
</feature>
<gene>
    <name evidence="2" type="ORF">M407DRAFT_33017</name>
</gene>